<keyword evidence="6 7" id="KW-0694">RNA-binding</keyword>
<dbReference type="PROSITE" id="PS00648">
    <property type="entry name" value="RIBONUCLEASE_P"/>
    <property type="match status" value="1"/>
</dbReference>
<keyword evidence="10" id="KW-1185">Reference proteome</keyword>
<dbReference type="GO" id="GO:0000049">
    <property type="term" value="F:tRNA binding"/>
    <property type="evidence" value="ECO:0007669"/>
    <property type="project" value="UniProtKB-UniRule"/>
</dbReference>
<dbReference type="NCBIfam" id="TIGR00188">
    <property type="entry name" value="rnpA"/>
    <property type="match status" value="1"/>
</dbReference>
<comment type="subunit">
    <text evidence="7">Consists of a catalytic RNA component (M1 or rnpB) and a protein subunit.</text>
</comment>
<dbReference type="InterPro" id="IPR020568">
    <property type="entry name" value="Ribosomal_Su5_D2-typ_SF"/>
</dbReference>
<comment type="function">
    <text evidence="1 7">RNaseP catalyzes the removal of the 5'-leader sequence from pre-tRNA to produce the mature 5'-terminus. It can also cleave other RNA substrates such as 4.5S RNA. The protein component plays an auxiliary but essential role in vivo by binding to the 5'-leader sequence and broadening the substrate specificity of the ribozyme.</text>
</comment>
<reference evidence="10" key="1">
    <citation type="submission" date="2010-12" db="EMBL/GenBank/DDBJ databases">
        <title>The genome sequence of Filifactor alocis strain ATCC 35896.</title>
        <authorList>
            <consortium name="The Broad Institute Genome Sequencing Platform"/>
            <person name="Ward D."/>
            <person name="Earl A."/>
            <person name="Feldgarden M."/>
            <person name="Young S.K."/>
            <person name="Gargeya S."/>
            <person name="Zeng Q."/>
            <person name="Alvarado L."/>
            <person name="Berlin A."/>
            <person name="Bochicchio J."/>
            <person name="Chapman S.B."/>
            <person name="Chen Z."/>
            <person name="Freedman E."/>
            <person name="Gellesch M."/>
            <person name="Goldberg J."/>
            <person name="Griggs A."/>
            <person name="Gujja S."/>
            <person name="Heilman E."/>
            <person name="Heiman D."/>
            <person name="Howarth C."/>
            <person name="Mehta T."/>
            <person name="Neiman D."/>
            <person name="Pearson M."/>
            <person name="Roberts A."/>
            <person name="Saif S."/>
            <person name="Shea T."/>
            <person name="Shenoy N."/>
            <person name="Sisk P."/>
            <person name="Stolte C."/>
            <person name="Sykes S."/>
            <person name="White J."/>
            <person name="Yandava C."/>
            <person name="Izard J."/>
            <person name="Blanton J.M."/>
            <person name="Baranova O.V."/>
            <person name="Tanner A.C."/>
            <person name="Dewhirst F.E."/>
            <person name="Haas B."/>
            <person name="Nusbaum C."/>
            <person name="Birren B."/>
        </authorList>
    </citation>
    <scope>NUCLEOTIDE SEQUENCE [LARGE SCALE GENOMIC DNA]</scope>
    <source>
        <strain evidence="10">ATCC 35896 / CCUG 47790 / D40 B5</strain>
    </source>
</reference>
<proteinExistence type="inferred from homology"/>
<keyword evidence="4 7" id="KW-0255">Endonuclease</keyword>
<accession>D6GT13</accession>
<dbReference type="InterPro" id="IPR014721">
    <property type="entry name" value="Ribsml_uS5_D2-typ_fold_subgr"/>
</dbReference>
<evidence type="ECO:0000256" key="3">
    <source>
        <dbReference type="ARBA" id="ARBA00022722"/>
    </source>
</evidence>
<evidence type="ECO:0000313" key="10">
    <source>
        <dbReference type="Proteomes" id="UP000007468"/>
    </source>
</evidence>
<dbReference type="InterPro" id="IPR000100">
    <property type="entry name" value="RNase_P"/>
</dbReference>
<dbReference type="Pfam" id="PF00825">
    <property type="entry name" value="Ribonuclease_P"/>
    <property type="match status" value="1"/>
</dbReference>
<dbReference type="InterPro" id="IPR020539">
    <property type="entry name" value="RNase_P_CS"/>
</dbReference>
<dbReference type="HAMAP" id="MF_00227">
    <property type="entry name" value="RNase_P"/>
    <property type="match status" value="1"/>
</dbReference>
<dbReference type="GO" id="GO:0001682">
    <property type="term" value="P:tRNA 5'-leader removal"/>
    <property type="evidence" value="ECO:0007669"/>
    <property type="project" value="UniProtKB-UniRule"/>
</dbReference>
<evidence type="ECO:0000313" key="9">
    <source>
        <dbReference type="EMBL" id="EFE27998.1"/>
    </source>
</evidence>
<evidence type="ECO:0000256" key="6">
    <source>
        <dbReference type="ARBA" id="ARBA00022884"/>
    </source>
</evidence>
<dbReference type="SUPFAM" id="SSF54211">
    <property type="entry name" value="Ribosomal protein S5 domain 2-like"/>
    <property type="match status" value="1"/>
</dbReference>
<dbReference type="Gene3D" id="3.30.230.10">
    <property type="match status" value="1"/>
</dbReference>
<comment type="catalytic activity">
    <reaction evidence="7">
        <text>Endonucleolytic cleavage of RNA, removing 5'-extranucleotides from tRNA precursor.</text>
        <dbReference type="EC" id="3.1.26.5"/>
    </reaction>
</comment>
<evidence type="ECO:0000256" key="5">
    <source>
        <dbReference type="ARBA" id="ARBA00022801"/>
    </source>
</evidence>
<keyword evidence="3 7" id="KW-0540">Nuclease</keyword>
<dbReference type="STRING" id="546269.HMPREF0389_01250"/>
<keyword evidence="5 7" id="KW-0378">Hydrolase</keyword>
<gene>
    <name evidence="7 9" type="primary">rnpA</name>
    <name evidence="9" type="ordered locus">HMPREF0389_01250</name>
</gene>
<comment type="similarity">
    <text evidence="7">Belongs to the RnpA family.</text>
</comment>
<evidence type="ECO:0000256" key="1">
    <source>
        <dbReference type="ARBA" id="ARBA00002663"/>
    </source>
</evidence>
<dbReference type="GO" id="GO:0042781">
    <property type="term" value="F:3'-tRNA processing endoribonuclease activity"/>
    <property type="evidence" value="ECO:0007669"/>
    <property type="project" value="TreeGrafter"/>
</dbReference>
<dbReference type="EMBL" id="CP002390">
    <property type="protein sequence ID" value="EFE27998.1"/>
    <property type="molecule type" value="Genomic_DNA"/>
</dbReference>
<dbReference type="GO" id="GO:0004526">
    <property type="term" value="F:ribonuclease P activity"/>
    <property type="evidence" value="ECO:0007669"/>
    <property type="project" value="UniProtKB-UniRule"/>
</dbReference>
<dbReference type="KEGG" id="faa:HMPREF0389_01250"/>
<evidence type="ECO:0000256" key="8">
    <source>
        <dbReference type="NCBIfam" id="TIGR00188"/>
    </source>
</evidence>
<keyword evidence="2 7" id="KW-0819">tRNA processing</keyword>
<dbReference type="Proteomes" id="UP000007468">
    <property type="component" value="Chromosome"/>
</dbReference>
<evidence type="ECO:0000256" key="7">
    <source>
        <dbReference type="HAMAP-Rule" id="MF_00227"/>
    </source>
</evidence>
<evidence type="ECO:0000256" key="2">
    <source>
        <dbReference type="ARBA" id="ARBA00022694"/>
    </source>
</evidence>
<dbReference type="GO" id="GO:0030677">
    <property type="term" value="C:ribonuclease P complex"/>
    <property type="evidence" value="ECO:0007669"/>
    <property type="project" value="TreeGrafter"/>
</dbReference>
<protein>
    <recommendedName>
        <fullName evidence="7 8">Ribonuclease P protein component</fullName>
        <shortName evidence="7">RNase P protein</shortName>
        <shortName evidence="7">RNaseP protein</shortName>
        <ecNumber evidence="7 8">3.1.26.5</ecNumber>
    </recommendedName>
    <alternativeName>
        <fullName evidence="7">Protein C5</fullName>
    </alternativeName>
</protein>
<dbReference type="PATRIC" id="fig|546269.5.peg.1758"/>
<organism evidence="9 10">
    <name type="scientific">Filifactor alocis (strain ATCC 35896 / CCUG 47790 / D40 B5)</name>
    <name type="common">Fusobacterium alocis</name>
    <dbReference type="NCBI Taxonomy" id="546269"/>
    <lineage>
        <taxon>Bacteria</taxon>
        <taxon>Bacillati</taxon>
        <taxon>Bacillota</taxon>
        <taxon>Clostridia</taxon>
        <taxon>Peptostreptococcales</taxon>
        <taxon>Filifactoraceae</taxon>
        <taxon>Filifactor</taxon>
    </lineage>
</organism>
<evidence type="ECO:0000256" key="4">
    <source>
        <dbReference type="ARBA" id="ARBA00022759"/>
    </source>
</evidence>
<dbReference type="EC" id="3.1.26.5" evidence="7 8"/>
<dbReference type="PANTHER" id="PTHR33992">
    <property type="entry name" value="RIBONUCLEASE P PROTEIN COMPONENT"/>
    <property type="match status" value="1"/>
</dbReference>
<dbReference type="PANTHER" id="PTHR33992:SF1">
    <property type="entry name" value="RIBONUCLEASE P PROTEIN COMPONENT"/>
    <property type="match status" value="1"/>
</dbReference>
<sequence length="112" mass="13270">MRYCMIFSSLKKNEDFRTVYNRGKSFANRQLVFYYMPNKLSENRVGFSISKKFGKAVYRNKARRRLKEILRASSCKKQGYDMIFIVRPGAKEADYATLEKSVTHLFQKTEMI</sequence>
<name>D6GT13_FILAD</name>
<dbReference type="eggNOG" id="COG0594">
    <property type="taxonomic scope" value="Bacteria"/>
</dbReference>
<dbReference type="AlphaFoldDB" id="D6GT13"/>